<keyword evidence="1" id="KW-0812">Transmembrane</keyword>
<dbReference type="Proteomes" id="UP000179797">
    <property type="component" value="Unassembled WGS sequence"/>
</dbReference>
<dbReference type="RefSeq" id="WP_052432027.1">
    <property type="nucleotide sequence ID" value="NZ_JRYR02000001.1"/>
</dbReference>
<protein>
    <recommendedName>
        <fullName evidence="4">DUF4199 domain-containing protein</fullName>
    </recommendedName>
</protein>
<evidence type="ECO:0000256" key="1">
    <source>
        <dbReference type="SAM" id="Phobius"/>
    </source>
</evidence>
<feature type="transmembrane region" description="Helical" evidence="1">
    <location>
        <begin position="90"/>
        <end position="113"/>
    </location>
</feature>
<evidence type="ECO:0000313" key="2">
    <source>
        <dbReference type="EMBL" id="OHX65359.1"/>
    </source>
</evidence>
<evidence type="ECO:0008006" key="4">
    <source>
        <dbReference type="Google" id="ProtNLM"/>
    </source>
</evidence>
<feature type="transmembrane region" description="Helical" evidence="1">
    <location>
        <begin position="12"/>
        <end position="39"/>
    </location>
</feature>
<sequence>MINKNEIIYGATLFFICALLQFYFPWWIIAIPCFTFGILNEKSNFFKTFCIAFIALGLLWGLYAAFIQLYTGSELSRRISTMFQVPSNDFIGLITAIIGGLTGGLSALCGALVKWSLVDLKPVKVQNSDSDDVDSDY</sequence>
<evidence type="ECO:0000313" key="3">
    <source>
        <dbReference type="Proteomes" id="UP000179797"/>
    </source>
</evidence>
<keyword evidence="3" id="KW-1185">Reference proteome</keyword>
<dbReference type="OrthoDB" id="1525231at2"/>
<accession>A0A1S1YWG1</accession>
<keyword evidence="1" id="KW-0472">Membrane</keyword>
<dbReference type="EMBL" id="JRYR02000001">
    <property type="protein sequence ID" value="OHX65359.1"/>
    <property type="molecule type" value="Genomic_DNA"/>
</dbReference>
<dbReference type="AlphaFoldDB" id="A0A1S1YWG1"/>
<organism evidence="2 3">
    <name type="scientific">Flammeovirga pacifica</name>
    <dbReference type="NCBI Taxonomy" id="915059"/>
    <lineage>
        <taxon>Bacteria</taxon>
        <taxon>Pseudomonadati</taxon>
        <taxon>Bacteroidota</taxon>
        <taxon>Cytophagia</taxon>
        <taxon>Cytophagales</taxon>
        <taxon>Flammeovirgaceae</taxon>
        <taxon>Flammeovirga</taxon>
    </lineage>
</organism>
<dbReference type="STRING" id="915059.NH26_02835"/>
<comment type="caution">
    <text evidence="2">The sequence shown here is derived from an EMBL/GenBank/DDBJ whole genome shotgun (WGS) entry which is preliminary data.</text>
</comment>
<feature type="transmembrane region" description="Helical" evidence="1">
    <location>
        <begin position="45"/>
        <end position="70"/>
    </location>
</feature>
<name>A0A1S1YWG1_FLAPC</name>
<gene>
    <name evidence="2" type="ORF">NH26_02835</name>
</gene>
<proteinExistence type="predicted"/>
<reference evidence="2 3" key="1">
    <citation type="journal article" date="2012" name="Int. J. Syst. Evol. Microbiol.">
        <title>Flammeovirga pacifica sp. nov., isolated from deep-sea sediment.</title>
        <authorList>
            <person name="Xu H."/>
            <person name="Fu Y."/>
            <person name="Yang N."/>
            <person name="Ding Z."/>
            <person name="Lai Q."/>
            <person name="Zeng R."/>
        </authorList>
    </citation>
    <scope>NUCLEOTIDE SEQUENCE [LARGE SCALE GENOMIC DNA]</scope>
    <source>
        <strain evidence="3">DSM 24597 / LMG 26175 / WPAGA1</strain>
    </source>
</reference>
<keyword evidence="1" id="KW-1133">Transmembrane helix</keyword>